<dbReference type="Gene3D" id="1.20.1250.20">
    <property type="entry name" value="MFS general substrate transporter like domains"/>
    <property type="match status" value="1"/>
</dbReference>
<feature type="transmembrane region" description="Helical" evidence="7">
    <location>
        <begin position="335"/>
        <end position="353"/>
    </location>
</feature>
<dbReference type="PROSITE" id="PS50850">
    <property type="entry name" value="MFS"/>
    <property type="match status" value="1"/>
</dbReference>
<feature type="transmembrane region" description="Helical" evidence="7">
    <location>
        <begin position="142"/>
        <end position="163"/>
    </location>
</feature>
<feature type="domain" description="Major facilitator superfamily (MFS) profile" evidence="8">
    <location>
        <begin position="18"/>
        <end position="496"/>
    </location>
</feature>
<reference evidence="9 10" key="1">
    <citation type="submission" date="2021-01" db="EMBL/GenBank/DDBJ databases">
        <title>Whole genome shotgun sequence of Microbispora corallina NBRC 16416.</title>
        <authorList>
            <person name="Komaki H."/>
            <person name="Tamura T."/>
        </authorList>
    </citation>
    <scope>NUCLEOTIDE SEQUENCE [LARGE SCALE GENOMIC DNA]</scope>
    <source>
        <strain evidence="9 10">NBRC 16416</strain>
    </source>
</reference>
<proteinExistence type="predicted"/>
<accession>A0ABQ4FRF8</accession>
<dbReference type="SUPFAM" id="SSF103473">
    <property type="entry name" value="MFS general substrate transporter"/>
    <property type="match status" value="1"/>
</dbReference>
<dbReference type="Pfam" id="PF07690">
    <property type="entry name" value="MFS_1"/>
    <property type="match status" value="1"/>
</dbReference>
<feature type="transmembrane region" description="Helical" evidence="7">
    <location>
        <begin position="109"/>
        <end position="130"/>
    </location>
</feature>
<dbReference type="PANTHER" id="PTHR42718:SF47">
    <property type="entry name" value="METHYL VIOLOGEN RESISTANCE PROTEIN SMVA"/>
    <property type="match status" value="1"/>
</dbReference>
<dbReference type="InterPro" id="IPR011701">
    <property type="entry name" value="MFS"/>
</dbReference>
<evidence type="ECO:0000256" key="3">
    <source>
        <dbReference type="ARBA" id="ARBA00022475"/>
    </source>
</evidence>
<dbReference type="RefSeq" id="WP_204055142.1">
    <property type="nucleotide sequence ID" value="NZ_BAAAGP010000001.1"/>
</dbReference>
<evidence type="ECO:0000256" key="6">
    <source>
        <dbReference type="ARBA" id="ARBA00023136"/>
    </source>
</evidence>
<evidence type="ECO:0000256" key="7">
    <source>
        <dbReference type="SAM" id="Phobius"/>
    </source>
</evidence>
<feature type="transmembrane region" description="Helical" evidence="7">
    <location>
        <begin position="60"/>
        <end position="77"/>
    </location>
</feature>
<dbReference type="Proteomes" id="UP000603904">
    <property type="component" value="Unassembled WGS sequence"/>
</dbReference>
<keyword evidence="2" id="KW-0813">Transport</keyword>
<gene>
    <name evidence="9" type="primary">smvA_1</name>
    <name evidence="9" type="ORF">Mco01_03950</name>
</gene>
<keyword evidence="6 7" id="KW-0472">Membrane</keyword>
<dbReference type="EMBL" id="BOOC01000001">
    <property type="protein sequence ID" value="GIH37395.1"/>
    <property type="molecule type" value="Genomic_DNA"/>
</dbReference>
<comment type="subcellular location">
    <subcellularLocation>
        <location evidence="1">Cell membrane</location>
        <topology evidence="1">Multi-pass membrane protein</topology>
    </subcellularLocation>
</comment>
<evidence type="ECO:0000259" key="8">
    <source>
        <dbReference type="PROSITE" id="PS50850"/>
    </source>
</evidence>
<evidence type="ECO:0000256" key="4">
    <source>
        <dbReference type="ARBA" id="ARBA00022692"/>
    </source>
</evidence>
<keyword evidence="5 7" id="KW-1133">Transmembrane helix</keyword>
<feature type="transmembrane region" description="Helical" evidence="7">
    <location>
        <begin position="204"/>
        <end position="220"/>
    </location>
</feature>
<keyword evidence="3" id="KW-1003">Cell membrane</keyword>
<organism evidence="9 10">
    <name type="scientific">Microbispora corallina</name>
    <dbReference type="NCBI Taxonomy" id="83302"/>
    <lineage>
        <taxon>Bacteria</taxon>
        <taxon>Bacillati</taxon>
        <taxon>Actinomycetota</taxon>
        <taxon>Actinomycetes</taxon>
        <taxon>Streptosporangiales</taxon>
        <taxon>Streptosporangiaceae</taxon>
        <taxon>Microbispora</taxon>
    </lineage>
</organism>
<keyword evidence="10" id="KW-1185">Reference proteome</keyword>
<feature type="transmembrane region" description="Helical" evidence="7">
    <location>
        <begin position="465"/>
        <end position="492"/>
    </location>
</feature>
<dbReference type="InterPro" id="IPR036259">
    <property type="entry name" value="MFS_trans_sf"/>
</dbReference>
<protein>
    <submittedName>
        <fullName evidence="9">MFS transporter</fullName>
    </submittedName>
</protein>
<evidence type="ECO:0000256" key="1">
    <source>
        <dbReference type="ARBA" id="ARBA00004651"/>
    </source>
</evidence>
<sequence length="517" mass="52949">MSSDEGRAQRAGTREWVGLAVLALPTLLVSLDMFVMLLALPHLSRALHATGVQQLWIMDVYGFMVAGLMVTMGALGDRIGRRRLLLAAALVFGLASVGAAWSTSPLMLIALRALLGIAGAALTPSTLALISHLFRDPRQKAGAIGIWAGCFTVGAIIGPIVGGAMLERFWWGSVFLLGVPAMALLLAVGPALVPEYRDEAAGRLDLRSVVLSLAAVLPAIQGVKSFARDGWGVTPALLLAAGLAFGALFVRRQRRLADPLVDLRLFASRTFSATLGSMLAYSTLSGGTMVLVAQYFQLVDGLPPLRAGLALAPGMAASVAGFQIAPLLARRVRPAFLIAGGILITVTGLLVMTRSDTSGAWVLIVGFLVSCLGTAPLVTLGTNLIVGAAPPERAGSAAALGQTAGEFGYALGVAVLGSVLTVVYRSRIPAGAPPAARDSIAGATQAASHLPAPAGRALLSAAHEAFVAGLHTAAGLSAAILFATAVLLAVVLRHLPPLGQPPSDPAPAEAALAESVQ</sequence>
<dbReference type="CDD" id="cd17321">
    <property type="entry name" value="MFS_MMR_MDR_like"/>
    <property type="match status" value="1"/>
</dbReference>
<dbReference type="PANTHER" id="PTHR42718">
    <property type="entry name" value="MAJOR FACILITATOR SUPERFAMILY MULTIDRUG TRANSPORTER MFSC"/>
    <property type="match status" value="1"/>
</dbReference>
<feature type="transmembrane region" description="Helical" evidence="7">
    <location>
        <begin position="84"/>
        <end position="103"/>
    </location>
</feature>
<feature type="transmembrane region" description="Helical" evidence="7">
    <location>
        <begin position="16"/>
        <end position="40"/>
    </location>
</feature>
<comment type="caution">
    <text evidence="9">The sequence shown here is derived from an EMBL/GenBank/DDBJ whole genome shotgun (WGS) entry which is preliminary data.</text>
</comment>
<feature type="transmembrane region" description="Helical" evidence="7">
    <location>
        <begin position="308"/>
        <end position="328"/>
    </location>
</feature>
<feature type="transmembrane region" description="Helical" evidence="7">
    <location>
        <begin position="232"/>
        <end position="250"/>
    </location>
</feature>
<feature type="transmembrane region" description="Helical" evidence="7">
    <location>
        <begin position="359"/>
        <end position="386"/>
    </location>
</feature>
<feature type="transmembrane region" description="Helical" evidence="7">
    <location>
        <begin position="407"/>
        <end position="424"/>
    </location>
</feature>
<evidence type="ECO:0000313" key="10">
    <source>
        <dbReference type="Proteomes" id="UP000603904"/>
    </source>
</evidence>
<keyword evidence="4 7" id="KW-0812">Transmembrane</keyword>
<evidence type="ECO:0000256" key="5">
    <source>
        <dbReference type="ARBA" id="ARBA00022989"/>
    </source>
</evidence>
<name>A0ABQ4FRF8_9ACTN</name>
<evidence type="ECO:0000256" key="2">
    <source>
        <dbReference type="ARBA" id="ARBA00022448"/>
    </source>
</evidence>
<feature type="transmembrane region" description="Helical" evidence="7">
    <location>
        <begin position="271"/>
        <end position="296"/>
    </location>
</feature>
<feature type="transmembrane region" description="Helical" evidence="7">
    <location>
        <begin position="169"/>
        <end position="192"/>
    </location>
</feature>
<evidence type="ECO:0000313" key="9">
    <source>
        <dbReference type="EMBL" id="GIH37395.1"/>
    </source>
</evidence>
<dbReference type="InterPro" id="IPR020846">
    <property type="entry name" value="MFS_dom"/>
</dbReference>